<dbReference type="InterPro" id="IPR027417">
    <property type="entry name" value="P-loop_NTPase"/>
</dbReference>
<accession>A0ABY1PNB8</accession>
<dbReference type="EMBL" id="FXTY01000029">
    <property type="protein sequence ID" value="SMP37241.1"/>
    <property type="molecule type" value="Genomic_DNA"/>
</dbReference>
<feature type="domain" description="NrS-1 polymerase-like helicase" evidence="1">
    <location>
        <begin position="177"/>
        <end position="283"/>
    </location>
</feature>
<organism evidence="2 3">
    <name type="scientific">Shimia sagamensis</name>
    <dbReference type="NCBI Taxonomy" id="1566352"/>
    <lineage>
        <taxon>Bacteria</taxon>
        <taxon>Pseudomonadati</taxon>
        <taxon>Pseudomonadota</taxon>
        <taxon>Alphaproteobacteria</taxon>
        <taxon>Rhodobacterales</taxon>
        <taxon>Roseobacteraceae</taxon>
    </lineage>
</organism>
<reference evidence="2 3" key="1">
    <citation type="submission" date="2017-05" db="EMBL/GenBank/DDBJ databases">
        <authorList>
            <person name="Varghese N."/>
            <person name="Submissions S."/>
        </authorList>
    </citation>
    <scope>NUCLEOTIDE SEQUENCE [LARGE SCALE GENOMIC DNA]</scope>
    <source>
        <strain evidence="2 3">DSM 29734</strain>
    </source>
</reference>
<dbReference type="SUPFAM" id="SSF52540">
    <property type="entry name" value="P-loop containing nucleoside triphosphate hydrolases"/>
    <property type="match status" value="1"/>
</dbReference>
<evidence type="ECO:0000313" key="2">
    <source>
        <dbReference type="EMBL" id="SMP37241.1"/>
    </source>
</evidence>
<keyword evidence="3" id="KW-1185">Reference proteome</keyword>
<dbReference type="Gene3D" id="3.40.50.300">
    <property type="entry name" value="P-loop containing nucleotide triphosphate hydrolases"/>
    <property type="match status" value="1"/>
</dbReference>
<evidence type="ECO:0000313" key="3">
    <source>
        <dbReference type="Proteomes" id="UP001157961"/>
    </source>
</evidence>
<name>A0ABY1PNB8_9RHOB</name>
<evidence type="ECO:0000259" key="1">
    <source>
        <dbReference type="Pfam" id="PF19263"/>
    </source>
</evidence>
<dbReference type="Proteomes" id="UP001157961">
    <property type="component" value="Unassembled WGS sequence"/>
</dbReference>
<sequence>MSDNTSPATNDQTQIAMLAKSYGNQIVRRDNKFYDLEHLGTPLSRVDVEMMILNRIREEHPQVKLNKEIFKGLFQLLIDKRHTDIDRCFQVWSGATVCEPGNPNRLIMKRGSVAANTWSVPEYRGLKINAAELGVIEEFFRLFFQNDHDRERVINWLAWCLQNEDQKPSWAPFLFSRGKGTGKSTTCRIFAELFGVQNTVTQNNVAKLTQQFNSTVLTSKLVISEETQIKPGSPQSNAIKTFITDPFVLIERKGMEAERAKQCCCFVFTSNFSPTWMDEGERRYLVVDVNHEGRSGGQRANEFSDLVGRVHRFLDEPANVARLYNALMRRPIPETFNAKALNVADHPTPIMQRLQQTSRQTIVDQLEELLNGRGLVVLPEANVVEFVRTNLNANMNQTKHLMDDLEWQKAKVKWGGKDFARAIWVKPGFWIERGRIHGPDFEPVKVTEYLEANDPATEVEIIT</sequence>
<gene>
    <name evidence="2" type="ORF">SAMN06265373_1292</name>
</gene>
<dbReference type="Pfam" id="PF19263">
    <property type="entry name" value="DUF5906"/>
    <property type="match status" value="1"/>
</dbReference>
<protein>
    <recommendedName>
        <fullName evidence="1">NrS-1 polymerase-like helicase domain-containing protein</fullName>
    </recommendedName>
</protein>
<comment type="caution">
    <text evidence="2">The sequence shown here is derived from an EMBL/GenBank/DDBJ whole genome shotgun (WGS) entry which is preliminary data.</text>
</comment>
<dbReference type="RefSeq" id="WP_283428130.1">
    <property type="nucleotide sequence ID" value="NZ_FXTY01000029.1"/>
</dbReference>
<proteinExistence type="predicted"/>
<dbReference type="InterPro" id="IPR045455">
    <property type="entry name" value="NrS-1_pol-like_helicase"/>
</dbReference>